<comment type="similarity">
    <text evidence="5">Belongs to the Rap family.</text>
</comment>
<dbReference type="GO" id="GO:0003677">
    <property type="term" value="F:DNA binding"/>
    <property type="evidence" value="ECO:0007669"/>
    <property type="project" value="InterPro"/>
</dbReference>
<dbReference type="Pfam" id="PF01381">
    <property type="entry name" value="HTH_3"/>
    <property type="match status" value="1"/>
</dbReference>
<dbReference type="SMART" id="SM00530">
    <property type="entry name" value="HTH_XRE"/>
    <property type="match status" value="1"/>
</dbReference>
<keyword evidence="4 6" id="KW-0802">TPR repeat</keyword>
<evidence type="ECO:0000313" key="8">
    <source>
        <dbReference type="EMBL" id="CEI81953.1"/>
    </source>
</evidence>
<evidence type="ECO:0000313" key="9">
    <source>
        <dbReference type="Proteomes" id="UP000040453"/>
    </source>
</evidence>
<evidence type="ECO:0000256" key="1">
    <source>
        <dbReference type="ARBA" id="ARBA00004496"/>
    </source>
</evidence>
<sequence length="409" mass="48085">MDLGQKLKFLRNKQNSTQHEIVEGICSVSYYSKIENGNVVPNEEILQLLAERFGIAPEELVQIEEVVNDQVVQEAENIYNLIKEDQAAAKEAYQSFLEDFENSSDPGIRLLISLIELRFALRFSTMEEIEEKFQEAESLQDYSNMKMMPLFNRVCGLYYYETGDYDAALELYLGLANSLNYPYKADIHYELSLVYNRKGNIYKSIKHLEKALNKYLQEMNYDKCTVCYFLLGINYFKMGNYDEAIDYYNRIEKVIEDDKNLLRKVYHNLGLAFEKKKDIEKAIDYYQQSLSVSIEEQHSMKTIYALAKLYLSMENKDKAIQYITEGKEVAEKKGLEEYIIKFHVLQLQLNEENIKEYLETVAIPFFEEKKDTEFLIYSNVLLSDYYSQNKQYKQAYFKIKNVLDMKGGI</sequence>
<feature type="domain" description="HTH cro/C1-type" evidence="7">
    <location>
        <begin position="7"/>
        <end position="60"/>
    </location>
</feature>
<dbReference type="Pfam" id="PF13424">
    <property type="entry name" value="TPR_12"/>
    <property type="match status" value="2"/>
</dbReference>
<dbReference type="PANTHER" id="PTHR46630:SF1">
    <property type="entry name" value="TETRATRICOPEPTIDE REPEAT PROTEIN 29"/>
    <property type="match status" value="1"/>
</dbReference>
<dbReference type="GO" id="GO:0005737">
    <property type="term" value="C:cytoplasm"/>
    <property type="evidence" value="ECO:0007669"/>
    <property type="project" value="UniProtKB-SubCell"/>
</dbReference>
<accession>A0A0A1MFT7</accession>
<dbReference type="RefSeq" id="WP_042531438.1">
    <property type="nucleotide sequence ID" value="NZ_CDGG01000001.1"/>
</dbReference>
<dbReference type="EMBL" id="CDGG01000001">
    <property type="protein sequence ID" value="CEI81953.1"/>
    <property type="molecule type" value="Genomic_DNA"/>
</dbReference>
<protein>
    <submittedName>
        <fullName evidence="8">Transcriptional activator NprA</fullName>
    </submittedName>
</protein>
<organism evidence="8 9">
    <name type="scientific">Oceanobacillus oncorhynchi</name>
    <dbReference type="NCBI Taxonomy" id="545501"/>
    <lineage>
        <taxon>Bacteria</taxon>
        <taxon>Bacillati</taxon>
        <taxon>Bacillota</taxon>
        <taxon>Bacilli</taxon>
        <taxon>Bacillales</taxon>
        <taxon>Bacillaceae</taxon>
        <taxon>Oceanobacillus</taxon>
    </lineage>
</organism>
<evidence type="ECO:0000259" key="7">
    <source>
        <dbReference type="PROSITE" id="PS50943"/>
    </source>
</evidence>
<keyword evidence="3" id="KW-0677">Repeat</keyword>
<dbReference type="Proteomes" id="UP000040453">
    <property type="component" value="Unassembled WGS sequence"/>
</dbReference>
<dbReference type="SUPFAM" id="SSF48452">
    <property type="entry name" value="TPR-like"/>
    <property type="match status" value="1"/>
</dbReference>
<proteinExistence type="inferred from homology"/>
<dbReference type="AlphaFoldDB" id="A0A0A1MFT7"/>
<name>A0A0A1MFT7_9BACI</name>
<dbReference type="OrthoDB" id="252257at2"/>
<evidence type="ECO:0000256" key="4">
    <source>
        <dbReference type="ARBA" id="ARBA00022803"/>
    </source>
</evidence>
<dbReference type="SMART" id="SM00028">
    <property type="entry name" value="TPR"/>
    <property type="match status" value="4"/>
</dbReference>
<evidence type="ECO:0000256" key="6">
    <source>
        <dbReference type="PROSITE-ProRule" id="PRU00339"/>
    </source>
</evidence>
<feature type="repeat" description="TPR" evidence="6">
    <location>
        <begin position="263"/>
        <end position="296"/>
    </location>
</feature>
<dbReference type="InterPro" id="IPR001387">
    <property type="entry name" value="Cro/C1-type_HTH"/>
</dbReference>
<dbReference type="InterPro" id="IPR051476">
    <property type="entry name" value="Bac_ResReg_Asp_Phosphatase"/>
</dbReference>
<evidence type="ECO:0000256" key="5">
    <source>
        <dbReference type="ARBA" id="ARBA00038253"/>
    </source>
</evidence>
<dbReference type="InterPro" id="IPR019734">
    <property type="entry name" value="TPR_rpt"/>
</dbReference>
<feature type="repeat" description="TPR" evidence="6">
    <location>
        <begin position="225"/>
        <end position="258"/>
    </location>
</feature>
<dbReference type="PANTHER" id="PTHR46630">
    <property type="entry name" value="TETRATRICOPEPTIDE REPEAT PROTEIN 29"/>
    <property type="match status" value="1"/>
</dbReference>
<dbReference type="InterPro" id="IPR011990">
    <property type="entry name" value="TPR-like_helical_dom_sf"/>
</dbReference>
<gene>
    <name evidence="8" type="primary">nprA_1</name>
    <name evidence="8" type="ORF">BN997_01808</name>
</gene>
<dbReference type="Gene3D" id="1.25.40.10">
    <property type="entry name" value="Tetratricopeptide repeat domain"/>
    <property type="match status" value="1"/>
</dbReference>
<dbReference type="Gene3D" id="1.10.260.40">
    <property type="entry name" value="lambda repressor-like DNA-binding domains"/>
    <property type="match status" value="1"/>
</dbReference>
<comment type="subcellular location">
    <subcellularLocation>
        <location evidence="1">Cytoplasm</location>
    </subcellularLocation>
</comment>
<keyword evidence="9" id="KW-1185">Reference proteome</keyword>
<dbReference type="STRING" id="545501.BN997_01808"/>
<dbReference type="PROSITE" id="PS50005">
    <property type="entry name" value="TPR"/>
    <property type="match status" value="2"/>
</dbReference>
<dbReference type="InterPro" id="IPR010982">
    <property type="entry name" value="Lambda_DNA-bd_dom_sf"/>
</dbReference>
<evidence type="ECO:0000256" key="2">
    <source>
        <dbReference type="ARBA" id="ARBA00022490"/>
    </source>
</evidence>
<dbReference type="CDD" id="cd00093">
    <property type="entry name" value="HTH_XRE"/>
    <property type="match status" value="1"/>
</dbReference>
<dbReference type="SUPFAM" id="SSF47413">
    <property type="entry name" value="lambda repressor-like DNA-binding domains"/>
    <property type="match status" value="1"/>
</dbReference>
<evidence type="ECO:0000256" key="3">
    <source>
        <dbReference type="ARBA" id="ARBA00022737"/>
    </source>
</evidence>
<dbReference type="PROSITE" id="PS50943">
    <property type="entry name" value="HTH_CROC1"/>
    <property type="match status" value="1"/>
</dbReference>
<keyword evidence="2" id="KW-0963">Cytoplasm</keyword>
<reference evidence="8 9" key="1">
    <citation type="submission" date="2014-11" db="EMBL/GenBank/DDBJ databases">
        <authorList>
            <person name="Urmite Genomes Urmite Genomes"/>
        </authorList>
    </citation>
    <scope>NUCLEOTIDE SEQUENCE [LARGE SCALE GENOMIC DNA]</scope>
    <source>
        <strain evidence="8 9">Oc5</strain>
    </source>
</reference>